<keyword evidence="2 13" id="KW-0645">Protease</keyword>
<dbReference type="Pfam" id="PF13365">
    <property type="entry name" value="Trypsin_2"/>
    <property type="match status" value="1"/>
</dbReference>
<evidence type="ECO:0000256" key="9">
    <source>
        <dbReference type="PIRSR" id="PIRSR611782-2"/>
    </source>
</evidence>
<dbReference type="NCBIfam" id="TIGR02037">
    <property type="entry name" value="degP_htrA_DO"/>
    <property type="match status" value="1"/>
</dbReference>
<dbReference type="Pfam" id="PF13180">
    <property type="entry name" value="PDZ_2"/>
    <property type="match status" value="1"/>
</dbReference>
<feature type="active site" description="Charge relay system" evidence="8">
    <location>
        <position position="137"/>
    </location>
</feature>
<evidence type="ECO:0000256" key="5">
    <source>
        <dbReference type="ARBA" id="ARBA00022764"/>
    </source>
</evidence>
<evidence type="ECO:0000256" key="4">
    <source>
        <dbReference type="ARBA" id="ARBA00022737"/>
    </source>
</evidence>
<evidence type="ECO:0000256" key="1">
    <source>
        <dbReference type="ARBA" id="ARBA00004418"/>
    </source>
</evidence>
<dbReference type="InterPro" id="IPR011782">
    <property type="entry name" value="Pept_S1C_Do"/>
</dbReference>
<protein>
    <submittedName>
        <fullName evidence="13">Protease Do</fullName>
        <ecNumber evidence="13">1.3.1.74</ecNumber>
    </submittedName>
</protein>
<dbReference type="KEGG" id="ote:Oter_1726"/>
<dbReference type="AlphaFoldDB" id="B1ZVS4"/>
<dbReference type="InterPro" id="IPR036034">
    <property type="entry name" value="PDZ_sf"/>
</dbReference>
<feature type="active site" description="Charge relay system" evidence="8">
    <location>
        <position position="167"/>
    </location>
</feature>
<gene>
    <name evidence="13" type="ordered locus">Oter_1726</name>
</gene>
<accession>B1ZVS4</accession>
<keyword evidence="6" id="KW-0378">Hydrolase</keyword>
<name>B1ZVS4_OPITP</name>
<keyword evidence="13" id="KW-0560">Oxidoreductase</keyword>
<dbReference type="HOGENOM" id="CLU_020120_1_0_0"/>
<dbReference type="Gene3D" id="2.40.10.120">
    <property type="match status" value="1"/>
</dbReference>
<dbReference type="PRINTS" id="PR00834">
    <property type="entry name" value="PROTEASES2C"/>
</dbReference>
<keyword evidence="3 11" id="KW-0732">Signal</keyword>
<feature type="active site" description="Charge relay system" evidence="8">
    <location>
        <position position="240"/>
    </location>
</feature>
<dbReference type="GO" id="GO:0042597">
    <property type="term" value="C:periplasmic space"/>
    <property type="evidence" value="ECO:0007669"/>
    <property type="project" value="UniProtKB-SubCell"/>
</dbReference>
<dbReference type="PANTHER" id="PTHR43343">
    <property type="entry name" value="PEPTIDASE S12"/>
    <property type="match status" value="1"/>
</dbReference>
<dbReference type="Gene3D" id="2.30.42.10">
    <property type="match status" value="2"/>
</dbReference>
<comment type="subcellular location">
    <subcellularLocation>
        <location evidence="1">Periplasm</location>
    </subcellularLocation>
</comment>
<evidence type="ECO:0000313" key="14">
    <source>
        <dbReference type="Proteomes" id="UP000007013"/>
    </source>
</evidence>
<dbReference type="PANTHER" id="PTHR43343:SF3">
    <property type="entry name" value="PROTEASE DO-LIKE 8, CHLOROPLASTIC"/>
    <property type="match status" value="1"/>
</dbReference>
<dbReference type="PROSITE" id="PS50106">
    <property type="entry name" value="PDZ"/>
    <property type="match status" value="2"/>
</dbReference>
<evidence type="ECO:0000256" key="2">
    <source>
        <dbReference type="ARBA" id="ARBA00022670"/>
    </source>
</evidence>
<dbReference type="GO" id="GO:0032440">
    <property type="term" value="F:2-alkenal reductase [NAD(P)H] activity"/>
    <property type="evidence" value="ECO:0007669"/>
    <property type="project" value="UniProtKB-EC"/>
</dbReference>
<evidence type="ECO:0000259" key="12">
    <source>
        <dbReference type="PROSITE" id="PS50106"/>
    </source>
</evidence>
<evidence type="ECO:0000256" key="10">
    <source>
        <dbReference type="SAM" id="MobiDB-lite"/>
    </source>
</evidence>
<dbReference type="InterPro" id="IPR051201">
    <property type="entry name" value="Chloro_Bact_Ser_Proteases"/>
</dbReference>
<feature type="binding site" evidence="9">
    <location>
        <begin position="238"/>
        <end position="240"/>
    </location>
    <ligand>
        <name>substrate</name>
    </ligand>
</feature>
<evidence type="ECO:0000256" key="3">
    <source>
        <dbReference type="ARBA" id="ARBA00022729"/>
    </source>
</evidence>
<keyword evidence="14" id="KW-1185">Reference proteome</keyword>
<keyword evidence="7" id="KW-0720">Serine protease</keyword>
<feature type="domain" description="PDZ" evidence="12">
    <location>
        <begin position="284"/>
        <end position="375"/>
    </location>
</feature>
<feature type="region of interest" description="Disordered" evidence="10">
    <location>
        <begin position="378"/>
        <end position="422"/>
    </location>
</feature>
<dbReference type="STRING" id="452637.Oter_1726"/>
<feature type="binding site" evidence="9">
    <location>
        <position position="167"/>
    </location>
    <ligand>
        <name>substrate</name>
    </ligand>
</feature>
<dbReference type="eggNOG" id="COG0265">
    <property type="taxonomic scope" value="Bacteria"/>
</dbReference>
<dbReference type="InterPro" id="IPR001478">
    <property type="entry name" value="PDZ"/>
</dbReference>
<dbReference type="InterPro" id="IPR041489">
    <property type="entry name" value="PDZ_6"/>
</dbReference>
<dbReference type="Pfam" id="PF17820">
    <property type="entry name" value="PDZ_6"/>
    <property type="match status" value="1"/>
</dbReference>
<feature type="signal peptide" evidence="11">
    <location>
        <begin position="1"/>
        <end position="30"/>
    </location>
</feature>
<evidence type="ECO:0000256" key="7">
    <source>
        <dbReference type="ARBA" id="ARBA00022825"/>
    </source>
</evidence>
<dbReference type="OrthoDB" id="9758917at2"/>
<keyword evidence="4" id="KW-0677">Repeat</keyword>
<evidence type="ECO:0000256" key="8">
    <source>
        <dbReference type="PIRSR" id="PIRSR611782-1"/>
    </source>
</evidence>
<dbReference type="SMART" id="SM00228">
    <property type="entry name" value="PDZ"/>
    <property type="match status" value="2"/>
</dbReference>
<feature type="domain" description="PDZ" evidence="12">
    <location>
        <begin position="405"/>
        <end position="490"/>
    </location>
</feature>
<dbReference type="RefSeq" id="WP_012374547.1">
    <property type="nucleotide sequence ID" value="NC_010571.1"/>
</dbReference>
<feature type="chain" id="PRO_5002772156" evidence="11">
    <location>
        <begin position="31"/>
        <end position="513"/>
    </location>
</feature>
<dbReference type="CDD" id="cd10839">
    <property type="entry name" value="cpPDZ1_DegP-like"/>
    <property type="match status" value="1"/>
</dbReference>
<evidence type="ECO:0000256" key="11">
    <source>
        <dbReference type="SAM" id="SignalP"/>
    </source>
</evidence>
<proteinExistence type="predicted"/>
<feature type="binding site" evidence="9">
    <location>
        <position position="137"/>
    </location>
    <ligand>
        <name>substrate</name>
    </ligand>
</feature>
<evidence type="ECO:0000256" key="6">
    <source>
        <dbReference type="ARBA" id="ARBA00022801"/>
    </source>
</evidence>
<dbReference type="EC" id="1.3.1.74" evidence="13"/>
<dbReference type="InterPro" id="IPR009003">
    <property type="entry name" value="Peptidase_S1_PA"/>
</dbReference>
<dbReference type="SUPFAM" id="SSF50156">
    <property type="entry name" value="PDZ domain-like"/>
    <property type="match status" value="2"/>
</dbReference>
<reference evidence="13 14" key="1">
    <citation type="journal article" date="2011" name="J. Bacteriol.">
        <title>Genome sequence of the verrucomicrobium Opitutus terrae PB90-1, an abundant inhabitant of rice paddy soil ecosystems.</title>
        <authorList>
            <person name="van Passel M.W."/>
            <person name="Kant R."/>
            <person name="Palva A."/>
            <person name="Copeland A."/>
            <person name="Lucas S."/>
            <person name="Lapidus A."/>
            <person name="Glavina del Rio T."/>
            <person name="Pitluck S."/>
            <person name="Goltsman E."/>
            <person name="Clum A."/>
            <person name="Sun H."/>
            <person name="Schmutz J."/>
            <person name="Larimer F.W."/>
            <person name="Land M.L."/>
            <person name="Hauser L."/>
            <person name="Kyrpides N."/>
            <person name="Mikhailova N."/>
            <person name="Richardson P.P."/>
            <person name="Janssen P.H."/>
            <person name="de Vos W.M."/>
            <person name="Smidt H."/>
        </authorList>
    </citation>
    <scope>NUCLEOTIDE SEQUENCE [LARGE SCALE GENOMIC DNA]</scope>
    <source>
        <strain evidence="14">DSM 11246 / JCM 15787 / PB90-1</strain>
    </source>
</reference>
<keyword evidence="5" id="KW-0574">Periplasm</keyword>
<evidence type="ECO:0000313" key="13">
    <source>
        <dbReference type="EMBL" id="ACB75010.1"/>
    </source>
</evidence>
<organism evidence="13 14">
    <name type="scientific">Opitutus terrae (strain DSM 11246 / JCM 15787 / PB90-1)</name>
    <dbReference type="NCBI Taxonomy" id="452637"/>
    <lineage>
        <taxon>Bacteria</taxon>
        <taxon>Pseudomonadati</taxon>
        <taxon>Verrucomicrobiota</taxon>
        <taxon>Opitutia</taxon>
        <taxon>Opitutales</taxon>
        <taxon>Opitutaceae</taxon>
        <taxon>Opitutus</taxon>
    </lineage>
</organism>
<dbReference type="InterPro" id="IPR001940">
    <property type="entry name" value="Peptidase_S1C"/>
</dbReference>
<dbReference type="EMBL" id="CP001032">
    <property type="protein sequence ID" value="ACB75010.1"/>
    <property type="molecule type" value="Genomic_DNA"/>
</dbReference>
<sequence>MNTRIPSSRAVLFALGLLAAGGLGWTASNAANPSVSVKVDERPISASVNSPLGASYAPIVKRVAPSVVKVLVTERAKAIPAQELPPFFNHPGFREFFGDQFGHNFGGRRGTLRQPPQEGLGSGVIVSPDGYILTNSHVVKGADTIKVTFGDGRELTAKVVGTDPQTDLAVIKVEAKDLPAITFADSDSVEVGDRVLAVGNPFGIGQTVTSGMVSGLGRAMFGLDYEDFIQTDAAINPGNSGGALVDAEGRLIGVNTAILSRSGGFQGIGFAIPSNLARNVMEQLASTGKVVRGYLGVTIQDITAELAEHFDLPNRAGALVAEVQPDSPAAKAGLKGGDVVTKIDGKAIKDARNLKLIVGSLKPGEKVTAEVLRDGKTQTMELSVTARPNERSLSRSGGGSGDDDDLSGSAEDTGTLNGVGVGDLDADARREFDIPANVRGALITSVEPDSAAAEAGLQAGNVILEINRKPVKNAEDAVKLTEKTESKKTLVRLWTPNGIRYVVVDETDEKSGS</sequence>
<dbReference type="SUPFAM" id="SSF50494">
    <property type="entry name" value="Trypsin-like serine proteases"/>
    <property type="match status" value="1"/>
</dbReference>
<dbReference type="Proteomes" id="UP000007013">
    <property type="component" value="Chromosome"/>
</dbReference>
<dbReference type="GO" id="GO:0006508">
    <property type="term" value="P:proteolysis"/>
    <property type="evidence" value="ECO:0007669"/>
    <property type="project" value="UniProtKB-KW"/>
</dbReference>
<dbReference type="GO" id="GO:0004252">
    <property type="term" value="F:serine-type endopeptidase activity"/>
    <property type="evidence" value="ECO:0007669"/>
    <property type="project" value="InterPro"/>
</dbReference>